<organism evidence="9 10">
    <name type="scientific">Heterorhabditis bacteriophora</name>
    <name type="common">Entomopathogenic nematode worm</name>
    <dbReference type="NCBI Taxonomy" id="37862"/>
    <lineage>
        <taxon>Eukaryota</taxon>
        <taxon>Metazoa</taxon>
        <taxon>Ecdysozoa</taxon>
        <taxon>Nematoda</taxon>
        <taxon>Chromadorea</taxon>
        <taxon>Rhabditida</taxon>
        <taxon>Rhabditina</taxon>
        <taxon>Rhabditomorpha</taxon>
        <taxon>Strongyloidea</taxon>
        <taxon>Heterorhabditidae</taxon>
        <taxon>Heterorhabditis</taxon>
    </lineage>
</organism>
<evidence type="ECO:0000256" key="3">
    <source>
        <dbReference type="ARBA" id="ARBA00022676"/>
    </source>
</evidence>
<dbReference type="AlphaFoldDB" id="A0A1I7XPJ3"/>
<keyword evidence="3 7" id="KW-0328">Glycosyltransferase</keyword>
<dbReference type="GO" id="GO:0004672">
    <property type="term" value="F:protein kinase activity"/>
    <property type="evidence" value="ECO:0007669"/>
    <property type="project" value="InterPro"/>
</dbReference>
<dbReference type="GO" id="GO:0005524">
    <property type="term" value="F:ATP binding"/>
    <property type="evidence" value="ECO:0007669"/>
    <property type="project" value="InterPro"/>
</dbReference>
<accession>A0A1I7XPJ3</accession>
<protein>
    <recommendedName>
        <fullName evidence="2">glucuronosyltransferase</fullName>
        <ecNumber evidence="2">2.4.1.17</ecNumber>
    </recommendedName>
</protein>
<keyword evidence="4 7" id="KW-0808">Transferase</keyword>
<evidence type="ECO:0000313" key="10">
    <source>
        <dbReference type="WBParaSite" id="Hba_19267"/>
    </source>
</evidence>
<dbReference type="PANTHER" id="PTHR48043">
    <property type="entry name" value="EG:EG0003.4 PROTEIN-RELATED"/>
    <property type="match status" value="1"/>
</dbReference>
<dbReference type="PROSITE" id="PS50011">
    <property type="entry name" value="PROTEIN_KINASE_DOM"/>
    <property type="match status" value="1"/>
</dbReference>
<name>A0A1I7XPJ3_HETBA</name>
<dbReference type="InterPro" id="IPR008271">
    <property type="entry name" value="Ser/Thr_kinase_AS"/>
</dbReference>
<keyword evidence="9" id="KW-1185">Reference proteome</keyword>
<dbReference type="Pfam" id="PF00201">
    <property type="entry name" value="UDPGT"/>
    <property type="match status" value="1"/>
</dbReference>
<comment type="similarity">
    <text evidence="1 7">Belongs to the UDP-glycosyltransferase family.</text>
</comment>
<sequence>MFIPEYDPSTSTFNGTKKAKVIRMNNISNRFVDDLENVGEHTMTNNRLGFMERLEFEYSLTAMCSALMERRTDLDELKNYKFDVAFTEQIDLCGVGVIRYLGIQNLLWISTTPIMDAVSYNLGIPAPTSYVPTVEENDNGDTMNFCQRAFNLYMYIGTITIHKWGSDMTTEVFRKYDPSFPNIREIASNASLCFVNADEMFDLPRPIIHKNIYVGGLGIKEPNPLNEGEKGIIIMSLGTIAPFHALLDQVKKDIVKVVKSIPQYHFIFKISKGDNTTHGYFEGVTNFDLVEWLPQSDILAHPRLKLFIMHGGVNGLTEAMLRGVPLVVIPIFADQFRNGRNVEKRGVGQSNLPKGICFKNEERVDTEGKSREELSAIKSLTFSYQIAAAVSYLHKFGVIHRDLKTENVLINGTIAKVCDFGLSRQLSAKMTKGVGTPTYTAPEVLQGSSYDFKADVYSYAYLLWHLMYLRKPMYNNINSVQDLLDLVQSGYRLECEEQANILDQLIEIVNQCWATKPSVRPTMENVLDNLYFMMKRYMNEGLHLR</sequence>
<evidence type="ECO:0000256" key="4">
    <source>
        <dbReference type="ARBA" id="ARBA00022679"/>
    </source>
</evidence>
<evidence type="ECO:0000256" key="7">
    <source>
        <dbReference type="RuleBase" id="RU003718"/>
    </source>
</evidence>
<evidence type="ECO:0000259" key="8">
    <source>
        <dbReference type="PROSITE" id="PS50011"/>
    </source>
</evidence>
<dbReference type="InterPro" id="IPR002213">
    <property type="entry name" value="UDP_glucos_trans"/>
</dbReference>
<dbReference type="Gene3D" id="1.10.510.10">
    <property type="entry name" value="Transferase(Phosphotransferase) domain 1"/>
    <property type="match status" value="1"/>
</dbReference>
<dbReference type="WBParaSite" id="Hba_19267">
    <property type="protein sequence ID" value="Hba_19267"/>
    <property type="gene ID" value="Hba_19267"/>
</dbReference>
<dbReference type="PROSITE" id="PS00108">
    <property type="entry name" value="PROTEIN_KINASE_ST"/>
    <property type="match status" value="1"/>
</dbReference>
<dbReference type="InterPro" id="IPR035595">
    <property type="entry name" value="UDP_glycos_trans_CS"/>
</dbReference>
<dbReference type="Pfam" id="PF00069">
    <property type="entry name" value="Pkinase"/>
    <property type="match status" value="1"/>
</dbReference>
<proteinExistence type="inferred from homology"/>
<dbReference type="SMART" id="SM00220">
    <property type="entry name" value="S_TKc"/>
    <property type="match status" value="1"/>
</dbReference>
<dbReference type="PROSITE" id="PS00375">
    <property type="entry name" value="UDPGT"/>
    <property type="match status" value="1"/>
</dbReference>
<dbReference type="Gene3D" id="3.40.50.2000">
    <property type="entry name" value="Glycogen Phosphorylase B"/>
    <property type="match status" value="1"/>
</dbReference>
<evidence type="ECO:0000256" key="2">
    <source>
        <dbReference type="ARBA" id="ARBA00012544"/>
    </source>
</evidence>
<dbReference type="InterPro" id="IPR050271">
    <property type="entry name" value="UDP-glycosyltransferase"/>
</dbReference>
<dbReference type="SUPFAM" id="SSF53756">
    <property type="entry name" value="UDP-Glycosyltransferase/glycogen phosphorylase"/>
    <property type="match status" value="1"/>
</dbReference>
<evidence type="ECO:0000256" key="6">
    <source>
        <dbReference type="ARBA" id="ARBA00047475"/>
    </source>
</evidence>
<dbReference type="InterPro" id="IPR000719">
    <property type="entry name" value="Prot_kinase_dom"/>
</dbReference>
<keyword evidence="5" id="KW-0732">Signal</keyword>
<evidence type="ECO:0000256" key="5">
    <source>
        <dbReference type="ARBA" id="ARBA00022729"/>
    </source>
</evidence>
<dbReference type="Proteomes" id="UP000095283">
    <property type="component" value="Unplaced"/>
</dbReference>
<feature type="domain" description="Protein kinase" evidence="8">
    <location>
        <begin position="219"/>
        <end position="532"/>
    </location>
</feature>
<dbReference type="CDD" id="cd03784">
    <property type="entry name" value="GT1_Gtf-like"/>
    <property type="match status" value="1"/>
</dbReference>
<reference evidence="10" key="1">
    <citation type="submission" date="2016-11" db="UniProtKB">
        <authorList>
            <consortium name="WormBaseParasite"/>
        </authorList>
    </citation>
    <scope>IDENTIFICATION</scope>
</reference>
<evidence type="ECO:0000256" key="1">
    <source>
        <dbReference type="ARBA" id="ARBA00009995"/>
    </source>
</evidence>
<dbReference type="EC" id="2.4.1.17" evidence="2"/>
<dbReference type="InterPro" id="IPR011009">
    <property type="entry name" value="Kinase-like_dom_sf"/>
</dbReference>
<dbReference type="PANTHER" id="PTHR48043:SF143">
    <property type="entry name" value="UDP-GLUCURONOSYLTRANSFERASE"/>
    <property type="match status" value="1"/>
</dbReference>
<dbReference type="GO" id="GO:0015020">
    <property type="term" value="F:glucuronosyltransferase activity"/>
    <property type="evidence" value="ECO:0007669"/>
    <property type="project" value="UniProtKB-EC"/>
</dbReference>
<evidence type="ECO:0000313" key="9">
    <source>
        <dbReference type="Proteomes" id="UP000095283"/>
    </source>
</evidence>
<comment type="catalytic activity">
    <reaction evidence="6">
        <text>glucuronate acceptor + UDP-alpha-D-glucuronate = acceptor beta-D-glucuronoside + UDP + H(+)</text>
        <dbReference type="Rhea" id="RHEA:21032"/>
        <dbReference type="ChEBI" id="CHEBI:15378"/>
        <dbReference type="ChEBI" id="CHEBI:58052"/>
        <dbReference type="ChEBI" id="CHEBI:58223"/>
        <dbReference type="ChEBI" id="CHEBI:132367"/>
        <dbReference type="ChEBI" id="CHEBI:132368"/>
        <dbReference type="EC" id="2.4.1.17"/>
    </reaction>
</comment>
<dbReference type="SUPFAM" id="SSF56112">
    <property type="entry name" value="Protein kinase-like (PK-like)"/>
    <property type="match status" value="1"/>
</dbReference>